<dbReference type="SUPFAM" id="SSF81301">
    <property type="entry name" value="Nucleotidyltransferase"/>
    <property type="match status" value="1"/>
</dbReference>
<dbReference type="PANTHER" id="PTHR34822:SF1">
    <property type="entry name" value="GRPB FAMILY PROTEIN"/>
    <property type="match status" value="1"/>
</dbReference>
<dbReference type="InterPro" id="IPR007344">
    <property type="entry name" value="GrpB/CoaE"/>
</dbReference>
<name>A0A0C5VX91_9GAMM</name>
<dbReference type="EMBL" id="CP007142">
    <property type="protein sequence ID" value="AJQ95054.1"/>
    <property type="molecule type" value="Genomic_DNA"/>
</dbReference>
<gene>
    <name evidence="1" type="ORF">YC6258_03016</name>
</gene>
<sequence>MSKRIIKVIPYQADWPDAFEQEQTAILSTLNTNNIAAIHHIGSTAVEGLCAKPVIDIMLEVHSLTQLDSESAGMQSLGYLIKGENGIEGRRFFLKGEIHRTHHVHAFIAGSTQVYRHLAFRDYLRMFPAIRDEYGAIKTTGAALYSEDAEQYMQYKEDFIRMHLDIAIRQQNPAMAR</sequence>
<dbReference type="RefSeq" id="WP_044617440.1">
    <property type="nucleotide sequence ID" value="NZ_CP007142.1"/>
</dbReference>
<dbReference type="STRING" id="1445510.YC6258_03016"/>
<proteinExistence type="predicted"/>
<evidence type="ECO:0000313" key="1">
    <source>
        <dbReference type="EMBL" id="AJQ95054.1"/>
    </source>
</evidence>
<dbReference type="AlphaFoldDB" id="A0A0C5VX91"/>
<evidence type="ECO:0000313" key="2">
    <source>
        <dbReference type="Proteomes" id="UP000032266"/>
    </source>
</evidence>
<protein>
    <recommendedName>
        <fullName evidence="3">GrpB family protein</fullName>
    </recommendedName>
</protein>
<organism evidence="1 2">
    <name type="scientific">Gynuella sunshinyii YC6258</name>
    <dbReference type="NCBI Taxonomy" id="1445510"/>
    <lineage>
        <taxon>Bacteria</taxon>
        <taxon>Pseudomonadati</taxon>
        <taxon>Pseudomonadota</taxon>
        <taxon>Gammaproteobacteria</taxon>
        <taxon>Oceanospirillales</taxon>
        <taxon>Saccharospirillaceae</taxon>
        <taxon>Gynuella</taxon>
    </lineage>
</organism>
<dbReference type="OrthoDB" id="9799092at2"/>
<keyword evidence="2" id="KW-1185">Reference proteome</keyword>
<dbReference type="HOGENOM" id="CLU_086407_4_1_6"/>
<dbReference type="PANTHER" id="PTHR34822">
    <property type="entry name" value="GRPB DOMAIN PROTEIN (AFU_ORTHOLOGUE AFUA_1G01530)"/>
    <property type="match status" value="1"/>
</dbReference>
<reference evidence="1 2" key="1">
    <citation type="submission" date="2014-01" db="EMBL/GenBank/DDBJ databases">
        <title>Full genme sequencing of cellulolytic bacterium Gynuella sunshinyii YC6258T gen. nov., sp. nov.</title>
        <authorList>
            <person name="Khan H."/>
            <person name="Chung E.J."/>
            <person name="Chung Y.R."/>
        </authorList>
    </citation>
    <scope>NUCLEOTIDE SEQUENCE [LARGE SCALE GENOMIC DNA]</scope>
    <source>
        <strain evidence="1 2">YC6258</strain>
    </source>
</reference>
<dbReference type="KEGG" id="gsn:YC6258_03016"/>
<dbReference type="Pfam" id="PF04229">
    <property type="entry name" value="GrpB"/>
    <property type="match status" value="1"/>
</dbReference>
<dbReference type="Gene3D" id="3.30.460.10">
    <property type="entry name" value="Beta Polymerase, domain 2"/>
    <property type="match status" value="1"/>
</dbReference>
<dbReference type="InterPro" id="IPR043519">
    <property type="entry name" value="NT_sf"/>
</dbReference>
<evidence type="ECO:0008006" key="3">
    <source>
        <dbReference type="Google" id="ProtNLM"/>
    </source>
</evidence>
<accession>A0A0C5VX91</accession>
<dbReference type="Proteomes" id="UP000032266">
    <property type="component" value="Chromosome"/>
</dbReference>